<reference evidence="8 9" key="1">
    <citation type="journal article" date="2014" name="PLoS Genet.">
        <title>Phylogenetically driven sequencing of extremely halophilic archaea reveals strategies for static and dynamic osmo-response.</title>
        <authorList>
            <person name="Becker E.A."/>
            <person name="Seitzer P.M."/>
            <person name="Tritt A."/>
            <person name="Larsen D."/>
            <person name="Krusor M."/>
            <person name="Yao A.I."/>
            <person name="Wu D."/>
            <person name="Madern D."/>
            <person name="Eisen J.A."/>
            <person name="Darling A.E."/>
            <person name="Facciotti M.T."/>
        </authorList>
    </citation>
    <scope>NUCLEOTIDE SEQUENCE [LARGE SCALE GENOMIC DNA]</scope>
    <source>
        <strain evidence="8 9">DSM 5350</strain>
    </source>
</reference>
<feature type="transmembrane region" description="Helical" evidence="7">
    <location>
        <begin position="64"/>
        <end position="89"/>
    </location>
</feature>
<accession>M0MTW2</accession>
<dbReference type="PANTHER" id="PTHR21716">
    <property type="entry name" value="TRANSMEMBRANE PROTEIN"/>
    <property type="match status" value="1"/>
</dbReference>
<feature type="compositionally biased region" description="Gly residues" evidence="6">
    <location>
        <begin position="404"/>
        <end position="418"/>
    </location>
</feature>
<name>M0MTW2_9EURY</name>
<dbReference type="OrthoDB" id="282734at2157"/>
<sequence>MRVGFEGEIERVRVAVWLATAVLAAAIAYVAWRYVGTVVLGVFVYYVTRPVFQRLDARLGSRTLAVVTALVTVSLPALGLVAWTLVIAVGQFSRAFGADVPVELDGLLGPYASATTITSGLEATLRRVLNDPRQLLALDLERFLAPVIDAVAASFGTLVNVGLHLFITLVIAFYLLRDDYRIAQWGRSTFVSEGGVTEAYLSAMDRDLKNVYFGNVLNALATGILGVVVYVTLNLFAPETVRVPEPVLVGLLVGVGSLVPLIGMKIVWVPLAVVLFVDALVTDPETLWFPTAFALVSVAIVDYIPDQLLRPYVSGRSLHVGLVMLAYTFGPLLFGWYGIFLGPLILVVVFEFARTLFPWVTAGDRSASTESVPSAVDDQSAEEESNAPESGSTAPAGESDDIGGTDGTVGNGGAARDE</sequence>
<feature type="transmembrane region" description="Helical" evidence="7">
    <location>
        <begin position="324"/>
        <end position="350"/>
    </location>
</feature>
<protein>
    <submittedName>
        <fullName evidence="8">Htr-like protein</fullName>
    </submittedName>
</protein>
<dbReference type="EMBL" id="AOMD01000002">
    <property type="protein sequence ID" value="EMA47900.1"/>
    <property type="molecule type" value="Genomic_DNA"/>
</dbReference>
<gene>
    <name evidence="8" type="ORF">C449_00470</name>
</gene>
<keyword evidence="5 7" id="KW-0472">Membrane</keyword>
<comment type="caution">
    <text evidence="8">The sequence shown here is derived from an EMBL/GenBank/DDBJ whole genome shotgun (WGS) entry which is preliminary data.</text>
</comment>
<feature type="transmembrane region" description="Helical" evidence="7">
    <location>
        <begin position="248"/>
        <end position="275"/>
    </location>
</feature>
<keyword evidence="9" id="KW-1185">Reference proteome</keyword>
<feature type="transmembrane region" description="Helical" evidence="7">
    <location>
        <begin position="287"/>
        <end position="304"/>
    </location>
</feature>
<dbReference type="PATRIC" id="fig|1227455.4.peg.94"/>
<comment type="similarity">
    <text evidence="2">Belongs to the autoinducer-2 exporter (AI-2E) (TC 2.A.86) family.</text>
</comment>
<feature type="region of interest" description="Disordered" evidence="6">
    <location>
        <begin position="368"/>
        <end position="418"/>
    </location>
</feature>
<proteinExistence type="inferred from homology"/>
<dbReference type="GO" id="GO:0016020">
    <property type="term" value="C:membrane"/>
    <property type="evidence" value="ECO:0007669"/>
    <property type="project" value="UniProtKB-SubCell"/>
</dbReference>
<feature type="transmembrane region" description="Helical" evidence="7">
    <location>
        <begin position="12"/>
        <end position="29"/>
    </location>
</feature>
<keyword evidence="3 7" id="KW-0812">Transmembrane</keyword>
<dbReference type="FunCoup" id="M0MTW2">
    <property type="interactions" value="3"/>
</dbReference>
<evidence type="ECO:0000256" key="6">
    <source>
        <dbReference type="SAM" id="MobiDB-lite"/>
    </source>
</evidence>
<dbReference type="PANTHER" id="PTHR21716:SF4">
    <property type="entry name" value="TRANSMEMBRANE PROTEIN 245"/>
    <property type="match status" value="1"/>
</dbReference>
<dbReference type="InParanoid" id="M0MTW2"/>
<dbReference type="AlphaFoldDB" id="M0MTW2"/>
<dbReference type="RefSeq" id="WP_006075888.1">
    <property type="nucleotide sequence ID" value="NZ_AOMD01000002.1"/>
</dbReference>
<dbReference type="Pfam" id="PF01594">
    <property type="entry name" value="AI-2E_transport"/>
    <property type="match status" value="1"/>
</dbReference>
<evidence type="ECO:0000256" key="3">
    <source>
        <dbReference type="ARBA" id="ARBA00022692"/>
    </source>
</evidence>
<feature type="transmembrane region" description="Helical" evidence="7">
    <location>
        <begin position="150"/>
        <end position="176"/>
    </location>
</feature>
<feature type="transmembrane region" description="Helical" evidence="7">
    <location>
        <begin position="212"/>
        <end position="236"/>
    </location>
</feature>
<evidence type="ECO:0000256" key="1">
    <source>
        <dbReference type="ARBA" id="ARBA00004141"/>
    </source>
</evidence>
<feature type="transmembrane region" description="Helical" evidence="7">
    <location>
        <begin position="35"/>
        <end position="52"/>
    </location>
</feature>
<organism evidence="8 9">
    <name type="scientific">Halococcus saccharolyticus DSM 5350</name>
    <dbReference type="NCBI Taxonomy" id="1227455"/>
    <lineage>
        <taxon>Archaea</taxon>
        <taxon>Methanobacteriati</taxon>
        <taxon>Methanobacteriota</taxon>
        <taxon>Stenosarchaea group</taxon>
        <taxon>Halobacteria</taxon>
        <taxon>Halobacteriales</taxon>
        <taxon>Halococcaceae</taxon>
        <taxon>Halococcus</taxon>
    </lineage>
</organism>
<evidence type="ECO:0000313" key="9">
    <source>
        <dbReference type="Proteomes" id="UP000011669"/>
    </source>
</evidence>
<comment type="subcellular location">
    <subcellularLocation>
        <location evidence="1">Membrane</location>
        <topology evidence="1">Multi-pass membrane protein</topology>
    </subcellularLocation>
</comment>
<dbReference type="InterPro" id="IPR002549">
    <property type="entry name" value="AI-2E-like"/>
</dbReference>
<evidence type="ECO:0000256" key="2">
    <source>
        <dbReference type="ARBA" id="ARBA00009773"/>
    </source>
</evidence>
<evidence type="ECO:0000313" key="8">
    <source>
        <dbReference type="EMBL" id="EMA47900.1"/>
    </source>
</evidence>
<keyword evidence="4 7" id="KW-1133">Transmembrane helix</keyword>
<evidence type="ECO:0000256" key="4">
    <source>
        <dbReference type="ARBA" id="ARBA00022989"/>
    </source>
</evidence>
<dbReference type="STRING" id="1227455.C449_00470"/>
<evidence type="ECO:0000256" key="5">
    <source>
        <dbReference type="ARBA" id="ARBA00023136"/>
    </source>
</evidence>
<dbReference type="Proteomes" id="UP000011669">
    <property type="component" value="Unassembled WGS sequence"/>
</dbReference>
<evidence type="ECO:0000256" key="7">
    <source>
        <dbReference type="SAM" id="Phobius"/>
    </source>
</evidence>